<evidence type="ECO:0000256" key="4">
    <source>
        <dbReference type="ARBA" id="ARBA00023134"/>
    </source>
</evidence>
<dbReference type="Pfam" id="PF12631">
    <property type="entry name" value="MnmE_helical"/>
    <property type="match status" value="1"/>
</dbReference>
<dbReference type="AlphaFoldDB" id="A0A644XB23"/>
<dbReference type="Gene3D" id="3.40.50.300">
    <property type="entry name" value="P-loop containing nucleotide triphosphate hydrolases"/>
    <property type="match status" value="1"/>
</dbReference>
<organism evidence="6">
    <name type="scientific">bioreactor metagenome</name>
    <dbReference type="NCBI Taxonomy" id="1076179"/>
    <lineage>
        <taxon>unclassified sequences</taxon>
        <taxon>metagenomes</taxon>
        <taxon>ecological metagenomes</taxon>
    </lineage>
</organism>
<dbReference type="SUPFAM" id="SSF52540">
    <property type="entry name" value="P-loop containing nucleoside triphosphate hydrolases"/>
    <property type="match status" value="1"/>
</dbReference>
<dbReference type="InterPro" id="IPR006073">
    <property type="entry name" value="GTP-bd"/>
</dbReference>
<evidence type="ECO:0000256" key="3">
    <source>
        <dbReference type="ARBA" id="ARBA00022741"/>
    </source>
</evidence>
<comment type="caution">
    <text evidence="6">The sequence shown here is derived from an EMBL/GenBank/DDBJ whole genome shotgun (WGS) entry which is preliminary data.</text>
</comment>
<dbReference type="InterPro" id="IPR027266">
    <property type="entry name" value="TrmE/GcvT-like"/>
</dbReference>
<name>A0A644XB23_9ZZZZ</name>
<dbReference type="CDD" id="cd04164">
    <property type="entry name" value="trmE"/>
    <property type="match status" value="1"/>
</dbReference>
<keyword evidence="2" id="KW-0819">tRNA processing</keyword>
<evidence type="ECO:0000259" key="5">
    <source>
        <dbReference type="PROSITE" id="PS51709"/>
    </source>
</evidence>
<sequence length="456" mass="47687">MPDLIAAAATPLAPSAIGILRLSGPGAASTAGRVFVPQGGVSLRDREDRKLIFGTLFDREGNPIDKALATISRAPHTYTGEETAEIQCHGSPVVLAMGLEALFAAGARQALPGEFTKRAFLNGRLDLSQAEAVIDLIDAETPAAVRNAAGQLTGALSRRLEEIYGILTDVSAHFCAVLDFPDEELDPFNKETLAKALSDADSQLSALLATFDRGRQLTRGVACAIVGSPNAGKSSLLNRLLGYDRSIVTPVPGTTRDTVEERCTLGGVLLRLIDTAGLRESDDYVERLGAVRSRAAAAGAELTLLVLDGAVPVSREDSEAMELAETAPRCICVVNKSDLPMVVDIAALGSRFPHLCVVSAATGEGIENLESAVAALFPAGREDGGGNLLTNTRQFSAATRASQAVEAAKKSLADGFSPDAVLSDVEEAMTALGELTGRSVSADVTARIFERFCVGK</sequence>
<dbReference type="InterPro" id="IPR031168">
    <property type="entry name" value="G_TrmE"/>
</dbReference>
<dbReference type="InterPro" id="IPR004520">
    <property type="entry name" value="GTPase_MnmE"/>
</dbReference>
<proteinExistence type="inferred from homology"/>
<evidence type="ECO:0000256" key="2">
    <source>
        <dbReference type="ARBA" id="ARBA00022694"/>
    </source>
</evidence>
<comment type="similarity">
    <text evidence="1">Belongs to the TRAFAC class TrmE-Era-EngA-EngB-Septin-like GTPase superfamily. TrmE GTPase family.</text>
</comment>
<dbReference type="GO" id="GO:0005525">
    <property type="term" value="F:GTP binding"/>
    <property type="evidence" value="ECO:0007669"/>
    <property type="project" value="UniProtKB-KW"/>
</dbReference>
<dbReference type="InterPro" id="IPR018948">
    <property type="entry name" value="GTP-bd_TrmE_N"/>
</dbReference>
<dbReference type="InterPro" id="IPR027368">
    <property type="entry name" value="MnmE_dom2"/>
</dbReference>
<dbReference type="Gene3D" id="1.20.120.430">
    <property type="entry name" value="tRNA modification GTPase MnmE domain 2"/>
    <property type="match status" value="1"/>
</dbReference>
<dbReference type="GO" id="GO:0002098">
    <property type="term" value="P:tRNA wobble uridine modification"/>
    <property type="evidence" value="ECO:0007669"/>
    <property type="project" value="TreeGrafter"/>
</dbReference>
<keyword evidence="6" id="KW-0378">Hydrolase</keyword>
<dbReference type="InterPro" id="IPR027417">
    <property type="entry name" value="P-loop_NTPase"/>
</dbReference>
<dbReference type="PROSITE" id="PS51709">
    <property type="entry name" value="G_TRME"/>
    <property type="match status" value="1"/>
</dbReference>
<dbReference type="EC" id="3.6.5.-" evidence="6"/>
<accession>A0A644XB23</accession>
<reference evidence="6" key="1">
    <citation type="submission" date="2019-08" db="EMBL/GenBank/DDBJ databases">
        <authorList>
            <person name="Kucharzyk K."/>
            <person name="Murdoch R.W."/>
            <person name="Higgins S."/>
            <person name="Loffler F."/>
        </authorList>
    </citation>
    <scope>NUCLEOTIDE SEQUENCE</scope>
</reference>
<dbReference type="InterPro" id="IPR005225">
    <property type="entry name" value="Small_GTP-bd"/>
</dbReference>
<keyword evidence="4" id="KW-0342">GTP-binding</keyword>
<dbReference type="GO" id="GO:0005829">
    <property type="term" value="C:cytosol"/>
    <property type="evidence" value="ECO:0007669"/>
    <property type="project" value="TreeGrafter"/>
</dbReference>
<dbReference type="InterPro" id="IPR025867">
    <property type="entry name" value="MnmE_helical"/>
</dbReference>
<evidence type="ECO:0000313" key="6">
    <source>
        <dbReference type="EMBL" id="MPM12958.1"/>
    </source>
</evidence>
<evidence type="ECO:0000256" key="1">
    <source>
        <dbReference type="ARBA" id="ARBA00011043"/>
    </source>
</evidence>
<dbReference type="Pfam" id="PF10396">
    <property type="entry name" value="TrmE_N"/>
    <property type="match status" value="1"/>
</dbReference>
<dbReference type="CDD" id="cd14858">
    <property type="entry name" value="TrmE_N"/>
    <property type="match status" value="1"/>
</dbReference>
<dbReference type="GO" id="GO:0003924">
    <property type="term" value="F:GTPase activity"/>
    <property type="evidence" value="ECO:0007669"/>
    <property type="project" value="InterPro"/>
</dbReference>
<dbReference type="GO" id="GO:0030488">
    <property type="term" value="P:tRNA methylation"/>
    <property type="evidence" value="ECO:0007669"/>
    <property type="project" value="TreeGrafter"/>
</dbReference>
<keyword evidence="3" id="KW-0547">Nucleotide-binding</keyword>
<gene>
    <name evidence="6" type="primary">mnmE_25</name>
    <name evidence="6" type="ORF">SDC9_59313</name>
</gene>
<dbReference type="PANTHER" id="PTHR42714:SF2">
    <property type="entry name" value="TRNA MODIFICATION GTPASE GTPBP3, MITOCHONDRIAL"/>
    <property type="match status" value="1"/>
</dbReference>
<feature type="domain" description="TrmE-type G" evidence="5">
    <location>
        <begin position="220"/>
        <end position="378"/>
    </location>
</feature>
<dbReference type="EMBL" id="VSSQ01002045">
    <property type="protein sequence ID" value="MPM12958.1"/>
    <property type="molecule type" value="Genomic_DNA"/>
</dbReference>
<dbReference type="PANTHER" id="PTHR42714">
    <property type="entry name" value="TRNA MODIFICATION GTPASE GTPBP3"/>
    <property type="match status" value="1"/>
</dbReference>
<protein>
    <submittedName>
        <fullName evidence="6">tRNA modification GTPase MnmE</fullName>
        <ecNumber evidence="6">3.6.5.-</ecNumber>
    </submittedName>
</protein>
<dbReference type="Pfam" id="PF01926">
    <property type="entry name" value="MMR_HSR1"/>
    <property type="match status" value="1"/>
</dbReference>
<dbReference type="NCBIfam" id="TIGR00450">
    <property type="entry name" value="mnmE_trmE_thdF"/>
    <property type="match status" value="1"/>
</dbReference>
<dbReference type="HAMAP" id="MF_00379">
    <property type="entry name" value="GTPase_MnmE"/>
    <property type="match status" value="1"/>
</dbReference>
<dbReference type="Gene3D" id="3.30.1360.120">
    <property type="entry name" value="Probable tRNA modification gtpase trme, domain 1"/>
    <property type="match status" value="1"/>
</dbReference>
<dbReference type="NCBIfam" id="TIGR00231">
    <property type="entry name" value="small_GTP"/>
    <property type="match status" value="1"/>
</dbReference>